<organism evidence="2 3">
    <name type="scientific">Glossina austeni</name>
    <name type="common">Savannah tsetse fly</name>
    <dbReference type="NCBI Taxonomy" id="7395"/>
    <lineage>
        <taxon>Eukaryota</taxon>
        <taxon>Metazoa</taxon>
        <taxon>Ecdysozoa</taxon>
        <taxon>Arthropoda</taxon>
        <taxon>Hexapoda</taxon>
        <taxon>Insecta</taxon>
        <taxon>Pterygota</taxon>
        <taxon>Neoptera</taxon>
        <taxon>Endopterygota</taxon>
        <taxon>Diptera</taxon>
        <taxon>Brachycera</taxon>
        <taxon>Muscomorpha</taxon>
        <taxon>Hippoboscoidea</taxon>
        <taxon>Glossinidae</taxon>
        <taxon>Glossina</taxon>
    </lineage>
</organism>
<keyword evidence="1" id="KW-0472">Membrane</keyword>
<protein>
    <submittedName>
        <fullName evidence="2">Uncharacterized protein</fullName>
    </submittedName>
</protein>
<name>A0A1A9UJH2_GLOAU</name>
<evidence type="ECO:0000313" key="3">
    <source>
        <dbReference type="Proteomes" id="UP000078200"/>
    </source>
</evidence>
<evidence type="ECO:0000256" key="1">
    <source>
        <dbReference type="SAM" id="Phobius"/>
    </source>
</evidence>
<accession>A0A1A9UJH2</accession>
<dbReference type="EnsemblMetazoa" id="GAUT006797-RA">
    <property type="protein sequence ID" value="GAUT006797-PA"/>
    <property type="gene ID" value="GAUT006797"/>
</dbReference>
<dbReference type="AlphaFoldDB" id="A0A1A9UJH2"/>
<keyword evidence="1" id="KW-0812">Transmembrane</keyword>
<evidence type="ECO:0000313" key="2">
    <source>
        <dbReference type="EnsemblMetazoa" id="GAUT006797-PA"/>
    </source>
</evidence>
<keyword evidence="3" id="KW-1185">Reference proteome</keyword>
<feature type="transmembrane region" description="Helical" evidence="1">
    <location>
        <begin position="76"/>
        <end position="97"/>
    </location>
</feature>
<dbReference type="Proteomes" id="UP000078200">
    <property type="component" value="Unassembled WGS sequence"/>
</dbReference>
<sequence>MSGKTVRNDGEVDGFLRHFEFLPNIPIYDICVDLSKKANLSVITYRQKRLEESDLSRRFQKPHKALILRPSEISTFPIFIILSLELSQACFICSIIFRFGRACARISILTPDPYG</sequence>
<keyword evidence="1" id="KW-1133">Transmembrane helix</keyword>
<proteinExistence type="predicted"/>
<reference evidence="2" key="1">
    <citation type="submission" date="2020-05" db="UniProtKB">
        <authorList>
            <consortium name="EnsemblMetazoa"/>
        </authorList>
    </citation>
    <scope>IDENTIFICATION</scope>
    <source>
        <strain evidence="2">TTRI</strain>
    </source>
</reference>
<dbReference type="VEuPathDB" id="VectorBase:GAUT006797"/>